<feature type="signal peptide" evidence="2">
    <location>
        <begin position="1"/>
        <end position="18"/>
    </location>
</feature>
<gene>
    <name evidence="3" type="ORF">FYK55_16815</name>
</gene>
<keyword evidence="2" id="KW-0732">Signal</keyword>
<evidence type="ECO:0000313" key="4">
    <source>
        <dbReference type="Proteomes" id="UP000324479"/>
    </source>
</evidence>
<evidence type="ECO:0000256" key="1">
    <source>
        <dbReference type="SAM" id="MobiDB-lite"/>
    </source>
</evidence>
<accession>A0A5M6D3F5</accession>
<name>A0A5M6D3F5_9BACT</name>
<organism evidence="3 4">
    <name type="scientific">Roseiconus nitratireducens</name>
    <dbReference type="NCBI Taxonomy" id="2605748"/>
    <lineage>
        <taxon>Bacteria</taxon>
        <taxon>Pseudomonadati</taxon>
        <taxon>Planctomycetota</taxon>
        <taxon>Planctomycetia</taxon>
        <taxon>Pirellulales</taxon>
        <taxon>Pirellulaceae</taxon>
        <taxon>Roseiconus</taxon>
    </lineage>
</organism>
<reference evidence="3 4" key="1">
    <citation type="submission" date="2019-08" db="EMBL/GenBank/DDBJ databases">
        <authorList>
            <person name="Dhanesh K."/>
            <person name="Kumar G."/>
            <person name="Sasikala C."/>
            <person name="Venkata Ramana C."/>
        </authorList>
    </citation>
    <scope>NUCLEOTIDE SEQUENCE [LARGE SCALE GENOMIC DNA]</scope>
    <source>
        <strain evidence="3 4">JC645</strain>
    </source>
</reference>
<sequence length="67" mass="7293">MKRRFILPSAFAALAVFAALPGCGGSGGEATYDSSQAAPMTAEEEAEAENYMEEYNKQNQRMRQEGN</sequence>
<evidence type="ECO:0000313" key="3">
    <source>
        <dbReference type="EMBL" id="KAA5541863.1"/>
    </source>
</evidence>
<dbReference type="AlphaFoldDB" id="A0A5M6D3F5"/>
<dbReference type="Proteomes" id="UP000324479">
    <property type="component" value="Unassembled WGS sequence"/>
</dbReference>
<feature type="chain" id="PRO_5024389502" description="Secreted protein" evidence="2">
    <location>
        <begin position="19"/>
        <end position="67"/>
    </location>
</feature>
<keyword evidence="4" id="KW-1185">Reference proteome</keyword>
<evidence type="ECO:0008006" key="5">
    <source>
        <dbReference type="Google" id="ProtNLM"/>
    </source>
</evidence>
<evidence type="ECO:0000256" key="2">
    <source>
        <dbReference type="SAM" id="SignalP"/>
    </source>
</evidence>
<protein>
    <recommendedName>
        <fullName evidence="5">Secreted protein</fullName>
    </recommendedName>
</protein>
<dbReference type="RefSeq" id="WP_150077597.1">
    <property type="nucleotide sequence ID" value="NZ_VWOX01000009.1"/>
</dbReference>
<proteinExistence type="predicted"/>
<dbReference type="EMBL" id="VWOX01000009">
    <property type="protein sequence ID" value="KAA5541863.1"/>
    <property type="molecule type" value="Genomic_DNA"/>
</dbReference>
<comment type="caution">
    <text evidence="3">The sequence shown here is derived from an EMBL/GenBank/DDBJ whole genome shotgun (WGS) entry which is preliminary data.</text>
</comment>
<feature type="region of interest" description="Disordered" evidence="1">
    <location>
        <begin position="28"/>
        <end position="49"/>
    </location>
</feature>